<evidence type="ECO:0000313" key="1">
    <source>
        <dbReference type="EMBL" id="MBB5363765.1"/>
    </source>
</evidence>
<keyword evidence="2" id="KW-1185">Reference proteome</keyword>
<organism evidence="1 2">
    <name type="scientific">Deinococcus humi</name>
    <dbReference type="NCBI Taxonomy" id="662880"/>
    <lineage>
        <taxon>Bacteria</taxon>
        <taxon>Thermotogati</taxon>
        <taxon>Deinococcota</taxon>
        <taxon>Deinococci</taxon>
        <taxon>Deinococcales</taxon>
        <taxon>Deinococcaceae</taxon>
        <taxon>Deinococcus</taxon>
    </lineage>
</organism>
<accession>A0A7W8NFJ1</accession>
<dbReference type="RefSeq" id="WP_184133273.1">
    <property type="nucleotide sequence ID" value="NZ_JACHFL010000007.1"/>
</dbReference>
<name>A0A7W8NFJ1_9DEIO</name>
<dbReference type="EMBL" id="JACHFL010000007">
    <property type="protein sequence ID" value="MBB5363765.1"/>
    <property type="molecule type" value="Genomic_DNA"/>
</dbReference>
<comment type="caution">
    <text evidence="1">The sequence shown here is derived from an EMBL/GenBank/DDBJ whole genome shotgun (WGS) entry which is preliminary data.</text>
</comment>
<reference evidence="1 2" key="1">
    <citation type="submission" date="2020-08" db="EMBL/GenBank/DDBJ databases">
        <title>Genomic Encyclopedia of Type Strains, Phase IV (KMG-IV): sequencing the most valuable type-strain genomes for metagenomic binning, comparative biology and taxonomic classification.</title>
        <authorList>
            <person name="Goeker M."/>
        </authorList>
    </citation>
    <scope>NUCLEOTIDE SEQUENCE [LARGE SCALE GENOMIC DNA]</scope>
    <source>
        <strain evidence="1 2">DSM 27939</strain>
    </source>
</reference>
<evidence type="ECO:0000313" key="2">
    <source>
        <dbReference type="Proteomes" id="UP000552709"/>
    </source>
</evidence>
<gene>
    <name evidence="1" type="ORF">HNQ08_002872</name>
</gene>
<dbReference type="Proteomes" id="UP000552709">
    <property type="component" value="Unassembled WGS sequence"/>
</dbReference>
<protein>
    <submittedName>
        <fullName evidence="1">Uncharacterized protein</fullName>
    </submittedName>
</protein>
<proteinExistence type="predicted"/>
<sequence>MTATDRLVQQVCGTPGHPLAPPLRAWCAESRPFLAFAEANVSKLRKKVREAVAEGQQADLRAELLVAAWLLRSGSGVLTYEPLKAGGGRGPDFALRLTNGSDVYAEVARLRGGDLPPVDRLARVLSEKAGQLPPGAPCVLAAVLPTAVPATELLPVVLRRLARAAQGEALPGVPPEKARAFERVRTRLSGVVLFGAGEPPDVTLWVHQGAAHPLSPAALRALR</sequence>
<dbReference type="AlphaFoldDB" id="A0A7W8NFJ1"/>